<protein>
    <recommendedName>
        <fullName evidence="3">EF-hand domain-containing protein</fullName>
    </recommendedName>
</protein>
<feature type="compositionally biased region" description="Polar residues" evidence="2">
    <location>
        <begin position="1"/>
        <end position="17"/>
    </location>
</feature>
<dbReference type="InterPro" id="IPR002048">
    <property type="entry name" value="EF_hand_dom"/>
</dbReference>
<dbReference type="GO" id="GO:0005815">
    <property type="term" value="C:microtubule organizing center"/>
    <property type="evidence" value="ECO:0000318"/>
    <property type="project" value="GO_Central"/>
</dbReference>
<dbReference type="Proteomes" id="UP000235145">
    <property type="component" value="Unassembled WGS sequence"/>
</dbReference>
<comment type="caution">
    <text evidence="4">The sequence shown here is derived from an EMBL/GenBank/DDBJ whole genome shotgun (WGS) entry which is preliminary data.</text>
</comment>
<dbReference type="InterPro" id="IPR018247">
    <property type="entry name" value="EF_Hand_1_Ca_BS"/>
</dbReference>
<feature type="region of interest" description="Disordered" evidence="2">
    <location>
        <begin position="163"/>
        <end position="182"/>
    </location>
</feature>
<sequence>MQQANQSDSETEATGSDMTPRRKGNMGSENMTEYEKQRMKRIEENKARMKAMGLDKMASSFMGSVPVSRNANKKGKQKVGLEDDEEYKPPVEDEEFSSASESDGDDYDDEYYMSRTKPKVKKSTPSKKISKLSENSDFVGGDDDDALMKAIALSLQDSPGFLDVTSKTPPQKSDSKVSNVEKKQIVRKDDSGNRKRKNWQFASRVQMTEDELILHFFQFDEVGKGGISLRDLRRVAASHDFTWTDEEMRDMIQFFDSNGDGKLSLEDFTKIVERCHMRQGSENTQLAS</sequence>
<feature type="compositionally biased region" description="Basic residues" evidence="2">
    <location>
        <begin position="116"/>
        <end position="130"/>
    </location>
</feature>
<dbReference type="SMART" id="SM00054">
    <property type="entry name" value="EFh"/>
    <property type="match status" value="1"/>
</dbReference>
<evidence type="ECO:0000256" key="2">
    <source>
        <dbReference type="SAM" id="MobiDB-lite"/>
    </source>
</evidence>
<evidence type="ECO:0000313" key="5">
    <source>
        <dbReference type="Proteomes" id="UP000235145"/>
    </source>
</evidence>
<dbReference type="Gene3D" id="1.10.238.10">
    <property type="entry name" value="EF-hand"/>
    <property type="match status" value="1"/>
</dbReference>
<dbReference type="InterPro" id="IPR011992">
    <property type="entry name" value="EF-hand-dom_pair"/>
</dbReference>
<feature type="region of interest" description="Disordered" evidence="2">
    <location>
        <begin position="1"/>
        <end position="136"/>
    </location>
</feature>
<feature type="compositionally biased region" description="Acidic residues" evidence="2">
    <location>
        <begin position="82"/>
        <end position="111"/>
    </location>
</feature>
<evidence type="ECO:0000259" key="3">
    <source>
        <dbReference type="PROSITE" id="PS50222"/>
    </source>
</evidence>
<dbReference type="PROSITE" id="PS50222">
    <property type="entry name" value="EF_HAND_2"/>
    <property type="match status" value="1"/>
</dbReference>
<evidence type="ECO:0000256" key="1">
    <source>
        <dbReference type="ARBA" id="ARBA00022837"/>
    </source>
</evidence>
<feature type="domain" description="EF-hand" evidence="3">
    <location>
        <begin position="243"/>
        <end position="278"/>
    </location>
</feature>
<dbReference type="GO" id="GO:0000226">
    <property type="term" value="P:microtubule cytoskeleton organization"/>
    <property type="evidence" value="ECO:0000318"/>
    <property type="project" value="GO_Central"/>
</dbReference>
<accession>A0A9R1VYZ5</accession>
<dbReference type="SUPFAM" id="SSF47473">
    <property type="entry name" value="EF-hand"/>
    <property type="match status" value="1"/>
</dbReference>
<dbReference type="AlphaFoldDB" id="A0A9R1VYZ5"/>
<evidence type="ECO:0000313" key="4">
    <source>
        <dbReference type="EMBL" id="KAJ0213270.1"/>
    </source>
</evidence>
<dbReference type="OrthoDB" id="293868at2759"/>
<dbReference type="EMBL" id="NBSK02000004">
    <property type="protein sequence ID" value="KAJ0213270.1"/>
    <property type="molecule type" value="Genomic_DNA"/>
</dbReference>
<gene>
    <name evidence="4" type="ORF">LSAT_V11C400174710</name>
</gene>
<feature type="compositionally biased region" description="Basic and acidic residues" evidence="2">
    <location>
        <begin position="173"/>
        <end position="182"/>
    </location>
</feature>
<dbReference type="GO" id="GO:0008017">
    <property type="term" value="F:microtubule binding"/>
    <property type="evidence" value="ECO:0000318"/>
    <property type="project" value="GO_Central"/>
</dbReference>
<organism evidence="4 5">
    <name type="scientific">Lactuca sativa</name>
    <name type="common">Garden lettuce</name>
    <dbReference type="NCBI Taxonomy" id="4236"/>
    <lineage>
        <taxon>Eukaryota</taxon>
        <taxon>Viridiplantae</taxon>
        <taxon>Streptophyta</taxon>
        <taxon>Embryophyta</taxon>
        <taxon>Tracheophyta</taxon>
        <taxon>Spermatophyta</taxon>
        <taxon>Magnoliopsida</taxon>
        <taxon>eudicotyledons</taxon>
        <taxon>Gunneridae</taxon>
        <taxon>Pentapetalae</taxon>
        <taxon>asterids</taxon>
        <taxon>campanulids</taxon>
        <taxon>Asterales</taxon>
        <taxon>Asteraceae</taxon>
        <taxon>Cichorioideae</taxon>
        <taxon>Cichorieae</taxon>
        <taxon>Lactucinae</taxon>
        <taxon>Lactuca</taxon>
    </lineage>
</organism>
<name>A0A9R1VYZ5_LACSA</name>
<dbReference type="PROSITE" id="PS00018">
    <property type="entry name" value="EF_HAND_1"/>
    <property type="match status" value="1"/>
</dbReference>
<proteinExistence type="predicted"/>
<reference evidence="4 5" key="1">
    <citation type="journal article" date="2017" name="Nat. Commun.">
        <title>Genome assembly with in vitro proximity ligation data and whole-genome triplication in lettuce.</title>
        <authorList>
            <person name="Reyes-Chin-Wo S."/>
            <person name="Wang Z."/>
            <person name="Yang X."/>
            <person name="Kozik A."/>
            <person name="Arikit S."/>
            <person name="Song C."/>
            <person name="Xia L."/>
            <person name="Froenicke L."/>
            <person name="Lavelle D.O."/>
            <person name="Truco M.J."/>
            <person name="Xia R."/>
            <person name="Zhu S."/>
            <person name="Xu C."/>
            <person name="Xu H."/>
            <person name="Xu X."/>
            <person name="Cox K."/>
            <person name="Korf I."/>
            <person name="Meyers B.C."/>
            <person name="Michelmore R.W."/>
        </authorList>
    </citation>
    <scope>NUCLEOTIDE SEQUENCE [LARGE SCALE GENOMIC DNA]</scope>
    <source>
        <strain evidence="5">cv. Salinas</strain>
        <tissue evidence="4">Seedlings</tissue>
    </source>
</reference>
<keyword evidence="5" id="KW-1185">Reference proteome</keyword>
<dbReference type="GO" id="GO:0005509">
    <property type="term" value="F:calcium ion binding"/>
    <property type="evidence" value="ECO:0000318"/>
    <property type="project" value="GO_Central"/>
</dbReference>
<keyword evidence="1" id="KW-0106">Calcium</keyword>
<feature type="compositionally biased region" description="Basic and acidic residues" evidence="2">
    <location>
        <begin position="33"/>
        <end position="47"/>
    </location>
</feature>
<dbReference type="Pfam" id="PF13499">
    <property type="entry name" value="EF-hand_7"/>
    <property type="match status" value="1"/>
</dbReference>
<dbReference type="CDD" id="cd00051">
    <property type="entry name" value="EFh"/>
    <property type="match status" value="1"/>
</dbReference>